<dbReference type="STRING" id="1391654.AKJ09_05459"/>
<evidence type="ECO:0000256" key="3">
    <source>
        <dbReference type="ARBA" id="ARBA00022475"/>
    </source>
</evidence>
<dbReference type="PANTHER" id="PTHR30250">
    <property type="entry name" value="PST FAMILY PREDICTED COLANIC ACID TRANSPORTER"/>
    <property type="match status" value="1"/>
</dbReference>
<evidence type="ECO:0000256" key="1">
    <source>
        <dbReference type="ARBA" id="ARBA00004651"/>
    </source>
</evidence>
<dbReference type="GO" id="GO:0005886">
    <property type="term" value="C:plasma membrane"/>
    <property type="evidence" value="ECO:0007669"/>
    <property type="project" value="UniProtKB-SubCell"/>
</dbReference>
<feature type="transmembrane region" description="Helical" evidence="7">
    <location>
        <begin position="181"/>
        <end position="205"/>
    </location>
</feature>
<evidence type="ECO:0000256" key="6">
    <source>
        <dbReference type="ARBA" id="ARBA00023136"/>
    </source>
</evidence>
<dbReference type="Proteomes" id="UP000064967">
    <property type="component" value="Chromosome"/>
</dbReference>
<dbReference type="EMBL" id="CP012333">
    <property type="protein sequence ID" value="AKU98795.1"/>
    <property type="molecule type" value="Genomic_DNA"/>
</dbReference>
<evidence type="ECO:0000256" key="4">
    <source>
        <dbReference type="ARBA" id="ARBA00022692"/>
    </source>
</evidence>
<keyword evidence="4 7" id="KW-0812">Transmembrane</keyword>
<keyword evidence="3" id="KW-1003">Cell membrane</keyword>
<accession>A0A0K1PZ41</accession>
<organism evidence="8 9">
    <name type="scientific">Labilithrix luteola</name>
    <dbReference type="NCBI Taxonomy" id="1391654"/>
    <lineage>
        <taxon>Bacteria</taxon>
        <taxon>Pseudomonadati</taxon>
        <taxon>Myxococcota</taxon>
        <taxon>Polyangia</taxon>
        <taxon>Polyangiales</taxon>
        <taxon>Labilitrichaceae</taxon>
        <taxon>Labilithrix</taxon>
    </lineage>
</organism>
<feature type="transmembrane region" description="Helical" evidence="7">
    <location>
        <begin position="95"/>
        <end position="117"/>
    </location>
</feature>
<name>A0A0K1PZ41_9BACT</name>
<keyword evidence="6 7" id="KW-0472">Membrane</keyword>
<keyword evidence="5 7" id="KW-1133">Transmembrane helix</keyword>
<comment type="similarity">
    <text evidence="2">Belongs to the polysaccharide synthase family.</text>
</comment>
<evidence type="ECO:0000313" key="8">
    <source>
        <dbReference type="EMBL" id="AKU98795.1"/>
    </source>
</evidence>
<dbReference type="KEGG" id="llu:AKJ09_05459"/>
<sequence length="429" mass="46150">MGRPETTRSFARIARVSRELRGSRFAARVTGLGGASVVSQCFGAVALFLMTRALSPSQVGQYQLFLATSALVASVSLLSYHSVLPHLEEAGYRTLTKALLVWNVFVGLVTASVLLLLRVPLPMAIGAQVLAAGFTSIAEMSNIRAQKTSRIAFARLALSISNLAWVALSCFAFRVPSLERLVYGQVALALVTGVVYAALTLRGALGGRLHWRELRPIIVLKRNCAFYYAPSELLGSMTFNLPTILIERYFGLALAGQFGVVLRFCGAPVTILSNTIGQIYHGSLARAVRERAPGAHRNFLRLRRALIGVGASSGLGVFLFVPLAVTLLLGPTWNDAANIARALSPMYGTMIAVGPLVASFQVFEAQRAMLLLQIGAATISAVSFVLAGTIGHFWVGVGLYSLFVSIRYLVVLVSISKMSRQRLLAFEST</sequence>
<keyword evidence="9" id="KW-1185">Reference proteome</keyword>
<comment type="subcellular location">
    <subcellularLocation>
        <location evidence="1">Cell membrane</location>
        <topology evidence="1">Multi-pass membrane protein</topology>
    </subcellularLocation>
</comment>
<dbReference type="RefSeq" id="WP_169927836.1">
    <property type="nucleotide sequence ID" value="NZ_CP012333.1"/>
</dbReference>
<dbReference type="PANTHER" id="PTHR30250:SF10">
    <property type="entry name" value="LIPOPOLYSACCHARIDE BIOSYNTHESIS PROTEIN WZXC"/>
    <property type="match status" value="1"/>
</dbReference>
<protein>
    <submittedName>
        <fullName evidence="8">O-antigen flippase Wzx</fullName>
    </submittedName>
</protein>
<feature type="transmembrane region" description="Helical" evidence="7">
    <location>
        <begin position="62"/>
        <end position="83"/>
    </location>
</feature>
<evidence type="ECO:0000256" key="7">
    <source>
        <dbReference type="SAM" id="Phobius"/>
    </source>
</evidence>
<dbReference type="AlphaFoldDB" id="A0A0K1PZ41"/>
<reference evidence="8 9" key="1">
    <citation type="submission" date="2015-08" db="EMBL/GenBank/DDBJ databases">
        <authorList>
            <person name="Babu N.S."/>
            <person name="Beckwith C.J."/>
            <person name="Beseler K.G."/>
            <person name="Brison A."/>
            <person name="Carone J.V."/>
            <person name="Caskin T.P."/>
            <person name="Diamond M."/>
            <person name="Durham M.E."/>
            <person name="Foxe J.M."/>
            <person name="Go M."/>
            <person name="Henderson B.A."/>
            <person name="Jones I.B."/>
            <person name="McGettigan J.A."/>
            <person name="Micheletti S.J."/>
            <person name="Nasrallah M.E."/>
            <person name="Ortiz D."/>
            <person name="Piller C.R."/>
            <person name="Privatt S.R."/>
            <person name="Schneider S.L."/>
            <person name="Sharp S."/>
            <person name="Smith T.C."/>
            <person name="Stanton J.D."/>
            <person name="Ullery H.E."/>
            <person name="Wilson R.J."/>
            <person name="Serrano M.G."/>
            <person name="Buck G."/>
            <person name="Lee V."/>
            <person name="Wang Y."/>
            <person name="Carvalho R."/>
            <person name="Voegtly L."/>
            <person name="Shi R."/>
            <person name="Duckworth R."/>
            <person name="Johnson A."/>
            <person name="Loviza R."/>
            <person name="Walstead R."/>
            <person name="Shah Z."/>
            <person name="Kiflezghi M."/>
            <person name="Wade K."/>
            <person name="Ball S.L."/>
            <person name="Bradley K.W."/>
            <person name="Asai D.J."/>
            <person name="Bowman C.A."/>
            <person name="Russell D.A."/>
            <person name="Pope W.H."/>
            <person name="Jacobs-Sera D."/>
            <person name="Hendrix R.W."/>
            <person name="Hatfull G.F."/>
        </authorList>
    </citation>
    <scope>NUCLEOTIDE SEQUENCE [LARGE SCALE GENOMIC DNA]</scope>
    <source>
        <strain evidence="8 9">DSM 27648</strain>
    </source>
</reference>
<feature type="transmembrane region" description="Helical" evidence="7">
    <location>
        <begin position="305"/>
        <end position="330"/>
    </location>
</feature>
<feature type="transmembrane region" description="Helical" evidence="7">
    <location>
        <begin position="25"/>
        <end position="50"/>
    </location>
</feature>
<feature type="transmembrane region" description="Helical" evidence="7">
    <location>
        <begin position="370"/>
        <end position="387"/>
    </location>
</feature>
<feature type="transmembrane region" description="Helical" evidence="7">
    <location>
        <begin position="152"/>
        <end position="175"/>
    </location>
</feature>
<proteinExistence type="inferred from homology"/>
<feature type="transmembrane region" description="Helical" evidence="7">
    <location>
        <begin position="123"/>
        <end position="140"/>
    </location>
</feature>
<feature type="transmembrane region" description="Helical" evidence="7">
    <location>
        <begin position="342"/>
        <end position="363"/>
    </location>
</feature>
<dbReference type="InterPro" id="IPR050833">
    <property type="entry name" value="Poly_Biosynth_Transport"/>
</dbReference>
<evidence type="ECO:0000256" key="5">
    <source>
        <dbReference type="ARBA" id="ARBA00022989"/>
    </source>
</evidence>
<feature type="transmembrane region" description="Helical" evidence="7">
    <location>
        <begin position="393"/>
        <end position="415"/>
    </location>
</feature>
<gene>
    <name evidence="8" type="ORF">AKJ09_05459</name>
</gene>
<evidence type="ECO:0000256" key="2">
    <source>
        <dbReference type="ARBA" id="ARBA00007430"/>
    </source>
</evidence>
<evidence type="ECO:0000313" key="9">
    <source>
        <dbReference type="Proteomes" id="UP000064967"/>
    </source>
</evidence>